<evidence type="ECO:0000313" key="8">
    <source>
        <dbReference type="Proteomes" id="UP000745577"/>
    </source>
</evidence>
<evidence type="ECO:0000256" key="4">
    <source>
        <dbReference type="ARBA" id="ARBA00022723"/>
    </source>
</evidence>
<evidence type="ECO:0000256" key="5">
    <source>
        <dbReference type="ARBA" id="ARBA00022801"/>
    </source>
</evidence>
<dbReference type="AlphaFoldDB" id="A0A955IBQ2"/>
<reference evidence="7" key="1">
    <citation type="submission" date="2020-04" db="EMBL/GenBank/DDBJ databases">
        <authorList>
            <person name="Zhang T."/>
        </authorList>
    </citation>
    <scope>NUCLEOTIDE SEQUENCE</scope>
    <source>
        <strain evidence="7">HKST-UBA15</strain>
    </source>
</reference>
<dbReference type="SUPFAM" id="SSF64167">
    <property type="entry name" value="SurE-like"/>
    <property type="match status" value="1"/>
</dbReference>
<gene>
    <name evidence="7" type="ORF">KC675_04255</name>
</gene>
<comment type="similarity">
    <text evidence="2">Belongs to the SurE nucleotidase family.</text>
</comment>
<dbReference type="PANTHER" id="PTHR30457">
    <property type="entry name" value="5'-NUCLEOTIDASE SURE"/>
    <property type="match status" value="1"/>
</dbReference>
<dbReference type="InterPro" id="IPR036523">
    <property type="entry name" value="SurE-like_sf"/>
</dbReference>
<dbReference type="Pfam" id="PF01975">
    <property type="entry name" value="SurE"/>
    <property type="match status" value="1"/>
</dbReference>
<dbReference type="InterPro" id="IPR002828">
    <property type="entry name" value="SurE-like_Pase/nucleotidase"/>
</dbReference>
<dbReference type="GO" id="GO:0008253">
    <property type="term" value="F:5'-nucleotidase activity"/>
    <property type="evidence" value="ECO:0007669"/>
    <property type="project" value="UniProtKB-EC"/>
</dbReference>
<organism evidence="7 8">
    <name type="scientific">Candidatus Dojkabacteria bacterium</name>
    <dbReference type="NCBI Taxonomy" id="2099670"/>
    <lineage>
        <taxon>Bacteria</taxon>
        <taxon>Candidatus Dojkabacteria</taxon>
    </lineage>
</organism>
<dbReference type="Proteomes" id="UP000745577">
    <property type="component" value="Unassembled WGS sequence"/>
</dbReference>
<reference evidence="7" key="2">
    <citation type="journal article" date="2021" name="Microbiome">
        <title>Successional dynamics and alternative stable states in a saline activated sludge microbial community over 9 years.</title>
        <authorList>
            <person name="Wang Y."/>
            <person name="Ye J."/>
            <person name="Ju F."/>
            <person name="Liu L."/>
            <person name="Boyd J.A."/>
            <person name="Deng Y."/>
            <person name="Parks D.H."/>
            <person name="Jiang X."/>
            <person name="Yin X."/>
            <person name="Woodcroft B.J."/>
            <person name="Tyson G.W."/>
            <person name="Hugenholtz P."/>
            <person name="Polz M.F."/>
            <person name="Zhang T."/>
        </authorList>
    </citation>
    <scope>NUCLEOTIDE SEQUENCE</scope>
    <source>
        <strain evidence="7">HKST-UBA15</strain>
    </source>
</reference>
<feature type="domain" description="Survival protein SurE-like phosphatase/nucleotidase" evidence="6">
    <location>
        <begin position="6"/>
        <end position="194"/>
    </location>
</feature>
<evidence type="ECO:0000259" key="6">
    <source>
        <dbReference type="Pfam" id="PF01975"/>
    </source>
</evidence>
<sequence length="255" mass="28856">MQKPFILITGDDSVRGEGIILVKRVVEKFADYQLIATKDQQSAVSGKLNFRGGEWGTEIVDGHEAVWVDGSPGDAVNFAYDYLDRKPDIVISGMNIGENVDNSTLASGTFSAALRATYCRNTPAMAISLEVPVKDQSWLDEHSGGFREELMDYPGVLLEKIIKMFLEHSNTWMGVWNVNFPIDKTDKFKFCPNYSNNYFPNRVAIGSDRFDYIDEFDEESQAPDSDVKVMLDNIVAITPMKWDLTDWEELNKLRD</sequence>
<accession>A0A955IBQ2</accession>
<dbReference type="EC" id="3.1.3.5" evidence="3"/>
<evidence type="ECO:0000256" key="1">
    <source>
        <dbReference type="ARBA" id="ARBA00000815"/>
    </source>
</evidence>
<evidence type="ECO:0000256" key="3">
    <source>
        <dbReference type="ARBA" id="ARBA00012643"/>
    </source>
</evidence>
<dbReference type="Gene3D" id="3.40.1210.10">
    <property type="entry name" value="Survival protein SurE-like phosphatase/nucleotidase"/>
    <property type="match status" value="1"/>
</dbReference>
<dbReference type="PANTHER" id="PTHR30457:SF0">
    <property type="entry name" value="PHOSPHATASE, PUTATIVE (AFU_ORTHOLOGUE AFUA_4G01070)-RELATED"/>
    <property type="match status" value="1"/>
</dbReference>
<evidence type="ECO:0000256" key="2">
    <source>
        <dbReference type="ARBA" id="ARBA00011062"/>
    </source>
</evidence>
<evidence type="ECO:0000313" key="7">
    <source>
        <dbReference type="EMBL" id="MCA9380363.1"/>
    </source>
</evidence>
<keyword evidence="4" id="KW-0479">Metal-binding</keyword>
<keyword evidence="5" id="KW-0378">Hydrolase</keyword>
<dbReference type="EMBL" id="JAGQLL010000053">
    <property type="protein sequence ID" value="MCA9380363.1"/>
    <property type="molecule type" value="Genomic_DNA"/>
</dbReference>
<name>A0A955IBQ2_9BACT</name>
<proteinExistence type="inferred from homology"/>
<protein>
    <recommendedName>
        <fullName evidence="3">5'-nucleotidase</fullName>
        <ecNumber evidence="3">3.1.3.5</ecNumber>
    </recommendedName>
</protein>
<dbReference type="InterPro" id="IPR030048">
    <property type="entry name" value="SurE"/>
</dbReference>
<dbReference type="GO" id="GO:0046872">
    <property type="term" value="F:metal ion binding"/>
    <property type="evidence" value="ECO:0007669"/>
    <property type="project" value="UniProtKB-KW"/>
</dbReference>
<comment type="catalytic activity">
    <reaction evidence="1">
        <text>a ribonucleoside 5'-phosphate + H2O = a ribonucleoside + phosphate</text>
        <dbReference type="Rhea" id="RHEA:12484"/>
        <dbReference type="ChEBI" id="CHEBI:15377"/>
        <dbReference type="ChEBI" id="CHEBI:18254"/>
        <dbReference type="ChEBI" id="CHEBI:43474"/>
        <dbReference type="ChEBI" id="CHEBI:58043"/>
        <dbReference type="EC" id="3.1.3.5"/>
    </reaction>
</comment>
<comment type="caution">
    <text evidence="7">The sequence shown here is derived from an EMBL/GenBank/DDBJ whole genome shotgun (WGS) entry which is preliminary data.</text>
</comment>